<dbReference type="PANTHER" id="PTHR41313">
    <property type="entry name" value="ADENINE-SPECIFIC METHYLTRANSFERASE"/>
    <property type="match status" value="1"/>
</dbReference>
<accession>A0AA90V158</accession>
<reference evidence="3" key="1">
    <citation type="submission" date="2019-09" db="EMBL/GenBank/DDBJ databases">
        <title>Distinct polysaccharide growth profiles of human intestinal Prevotella copri isolates.</title>
        <authorList>
            <person name="Fehlner-Peach H."/>
            <person name="Magnabosco C."/>
            <person name="Raghavan V."/>
            <person name="Scher J.U."/>
            <person name="Tett A."/>
            <person name="Cox L.M."/>
            <person name="Gottsegen C."/>
            <person name="Watters A."/>
            <person name="Wiltshire- Gordon J.D."/>
            <person name="Segata N."/>
            <person name="Bonneau R."/>
            <person name="Littman D.R."/>
        </authorList>
    </citation>
    <scope>NUCLEOTIDE SEQUENCE [LARGE SCALE GENOMIC DNA]</scope>
    <source>
        <strain evidence="3">iP54</strain>
    </source>
</reference>
<evidence type="ECO:0000313" key="2">
    <source>
        <dbReference type="EMBL" id="MQN89315.1"/>
    </source>
</evidence>
<dbReference type="Proteomes" id="UP000420635">
    <property type="component" value="Unassembled WGS sequence"/>
</dbReference>
<keyword evidence="2" id="KW-0808">Transferase</keyword>
<dbReference type="InterPro" id="IPR052933">
    <property type="entry name" value="DNA_Protect_Modify"/>
</dbReference>
<dbReference type="GO" id="GO:0032259">
    <property type="term" value="P:methylation"/>
    <property type="evidence" value="ECO:0007669"/>
    <property type="project" value="UniProtKB-KW"/>
</dbReference>
<keyword evidence="2" id="KW-0489">Methyltransferase</keyword>
<dbReference type="AlphaFoldDB" id="A0AA90V158"/>
<sequence length="1092" mass="125015">MAYNRKQRLNDNIKAIETAFILDREQRTPTARERLLLERYCGFGGLKCILNPARELADAVHWAKSDLELFAPTVELHRLIRENSKNESEYKQLMDSLKQSVLTAFYTPSAVTEVLTDVLKEHQIIPEKVLEPSAGIGAFVDSVLDNNPKADIMAFEKDLLTGKILRHLHPEQKVRIEGFEKIEKPFNDYFDLAISNIPFGDVAVFDPSYTAMKGMRALVTRRIHNYFFVKALDTVRDGGLVAFITSQGVLNAKNNSAARFMMLYHADLVSAIRLPNNLFTENANTEVGSDLIILQKNTQKESLRGDDNLLDTVYNDENRIPTNNYFLEHPERIIHSTAKLDTDPFGKPAMIYTHEDGVEGIAEDLRKMLHEDFKKNLNLNRYLGIEETKAEEVKEVEGTEKIEKTEKIKPSIEEKQNDTVVSLQKQEKPTDDAELSQKSNHQQPPVQMTLFDLWGMEEENRLTVHATKKKAEVTVGAAAKKVSRKKASPLVKSVNPTFEVVTKPVEKEEKPSLTDAKEQETAQETKPILPGDELYASISWEENPPINGFYEMMMTMAPEDRVLLRQKAELHRQEQLKALGVEDTLDPKFKPPMEPIEVLKVQIGHGQSKGNEAKEDSKTQSTLEETNHEREQQKEQERKREEQAKKKEDAMKPRPFDEKRESFHREGSMVLDSARNIGVLKDLTKYGATFMPLDLNMEQKEKAVLYIALRDAYQKLYTYEAEEQTENKQMRESLNVYYDAFFIRFGNLNAKQNVKFILMDASGRDMLSLERVENGQFTKSDIFDHPVSFSLDEVSHVDSPEEALTASLNKFGRIDLPYMTELSDMPEQELTEALKGRIYYNPLIDGYEIADRFIAGNVIEKAERIEEWLKENPDHPIVRESLEALKASIPEPIAFEDLDFNFGERWIPTGVYSAYMSHLFNTQVSIVYSDSMDEYSAKCSMKTMAITDEYMVKGYYRHYDGMSLLKHALHNTCPDMMKSIGEDENGNDIKVRDSEGIQLANAKIDEIRNGFSEWLEEQSDSFKERLTTMYNRKFNCFVRPKYDGSHQTFPGLDLKALGGKYGVKSVYPSQKDCVWMLLQNGGGICDHEVLRP</sequence>
<feature type="region of interest" description="Disordered" evidence="1">
    <location>
        <begin position="505"/>
        <end position="524"/>
    </location>
</feature>
<gene>
    <name evidence="2" type="ORF">F7D59_05460</name>
</gene>
<feature type="region of interest" description="Disordered" evidence="1">
    <location>
        <begin position="605"/>
        <end position="664"/>
    </location>
</feature>
<feature type="region of interest" description="Disordered" evidence="1">
    <location>
        <begin position="392"/>
        <end position="445"/>
    </location>
</feature>
<comment type="caution">
    <text evidence="2">The sequence shown here is derived from an EMBL/GenBank/DDBJ whole genome shotgun (WGS) entry which is preliminary data.</text>
</comment>
<feature type="compositionally biased region" description="Basic and acidic residues" evidence="1">
    <location>
        <begin position="625"/>
        <end position="664"/>
    </location>
</feature>
<dbReference type="Gene3D" id="3.40.50.150">
    <property type="entry name" value="Vaccinia Virus protein VP39"/>
    <property type="match status" value="1"/>
</dbReference>
<dbReference type="GO" id="GO:0008168">
    <property type="term" value="F:methyltransferase activity"/>
    <property type="evidence" value="ECO:0007669"/>
    <property type="project" value="UniProtKB-KW"/>
</dbReference>
<feature type="compositionally biased region" description="Polar residues" evidence="1">
    <location>
        <begin position="436"/>
        <end position="445"/>
    </location>
</feature>
<feature type="compositionally biased region" description="Basic and acidic residues" evidence="1">
    <location>
        <begin position="505"/>
        <end position="520"/>
    </location>
</feature>
<dbReference type="EMBL" id="VZBQ01000057">
    <property type="protein sequence ID" value="MQN89315.1"/>
    <property type="molecule type" value="Genomic_DNA"/>
</dbReference>
<proteinExistence type="predicted"/>
<dbReference type="InterPro" id="IPR029063">
    <property type="entry name" value="SAM-dependent_MTases_sf"/>
</dbReference>
<dbReference type="PANTHER" id="PTHR41313:SF1">
    <property type="entry name" value="DNA METHYLASE ADENINE-SPECIFIC DOMAIN-CONTAINING PROTEIN"/>
    <property type="match status" value="1"/>
</dbReference>
<protein>
    <submittedName>
        <fullName evidence="2">N-6 DNA methylase</fullName>
    </submittedName>
</protein>
<evidence type="ECO:0000313" key="3">
    <source>
        <dbReference type="Proteomes" id="UP000420635"/>
    </source>
</evidence>
<organism evidence="2 3">
    <name type="scientific">Segatella copri</name>
    <dbReference type="NCBI Taxonomy" id="165179"/>
    <lineage>
        <taxon>Bacteria</taxon>
        <taxon>Pseudomonadati</taxon>
        <taxon>Bacteroidota</taxon>
        <taxon>Bacteroidia</taxon>
        <taxon>Bacteroidales</taxon>
        <taxon>Prevotellaceae</taxon>
        <taxon>Segatella</taxon>
    </lineage>
</organism>
<dbReference type="PRINTS" id="PR00507">
    <property type="entry name" value="N12N6MTFRASE"/>
</dbReference>
<name>A0AA90V158_9BACT</name>
<feature type="compositionally biased region" description="Basic and acidic residues" evidence="1">
    <location>
        <begin position="392"/>
        <end position="417"/>
    </location>
</feature>
<evidence type="ECO:0000256" key="1">
    <source>
        <dbReference type="SAM" id="MobiDB-lite"/>
    </source>
</evidence>
<dbReference type="SUPFAM" id="SSF53335">
    <property type="entry name" value="S-adenosyl-L-methionine-dependent methyltransferases"/>
    <property type="match status" value="1"/>
</dbReference>